<evidence type="ECO:0000259" key="6">
    <source>
        <dbReference type="PROSITE" id="PS50850"/>
    </source>
</evidence>
<dbReference type="SUPFAM" id="SSF103473">
    <property type="entry name" value="MFS general substrate transporter"/>
    <property type="match status" value="1"/>
</dbReference>
<dbReference type="AlphaFoldDB" id="A0A2Y8ZVA1"/>
<feature type="domain" description="Major facilitator superfamily (MFS) profile" evidence="6">
    <location>
        <begin position="19"/>
        <end position="495"/>
    </location>
</feature>
<evidence type="ECO:0000256" key="1">
    <source>
        <dbReference type="ARBA" id="ARBA00004651"/>
    </source>
</evidence>
<feature type="transmembrane region" description="Helical" evidence="5">
    <location>
        <begin position="85"/>
        <end position="103"/>
    </location>
</feature>
<feature type="transmembrane region" description="Helical" evidence="5">
    <location>
        <begin position="19"/>
        <end position="41"/>
    </location>
</feature>
<comment type="subcellular location">
    <subcellularLocation>
        <location evidence="1">Cell membrane</location>
        <topology evidence="1">Multi-pass membrane protein</topology>
    </subcellularLocation>
</comment>
<name>A0A2Y8ZVA1_9MICO</name>
<organism evidence="7 8">
    <name type="scientific">Branchiibius hedensis</name>
    <dbReference type="NCBI Taxonomy" id="672460"/>
    <lineage>
        <taxon>Bacteria</taxon>
        <taxon>Bacillati</taxon>
        <taxon>Actinomycetota</taxon>
        <taxon>Actinomycetes</taxon>
        <taxon>Micrococcales</taxon>
        <taxon>Dermacoccaceae</taxon>
        <taxon>Branchiibius</taxon>
    </lineage>
</organism>
<dbReference type="Gene3D" id="1.20.1720.10">
    <property type="entry name" value="Multidrug resistance protein D"/>
    <property type="match status" value="1"/>
</dbReference>
<dbReference type="PANTHER" id="PTHR42718:SF42">
    <property type="entry name" value="EXPORT PROTEIN"/>
    <property type="match status" value="1"/>
</dbReference>
<feature type="transmembrane region" description="Helical" evidence="5">
    <location>
        <begin position="303"/>
        <end position="327"/>
    </location>
</feature>
<protein>
    <submittedName>
        <fullName evidence="7">Drug resistance transporter, EmrB/QacA subfamily</fullName>
    </submittedName>
</protein>
<feature type="transmembrane region" description="Helical" evidence="5">
    <location>
        <begin position="363"/>
        <end position="389"/>
    </location>
</feature>
<accession>A0A2Y8ZVA1</accession>
<sequence>MTDLTDAVTTSPTPYRRSVLPVIVIALAAVVSAISSLNLAAPSIAIDLGADATQISWIVDAYALSFAALLLLSGAIGDRYGRRRALVAGLVVFICASISALFVNTPGQLIAVQAVLGAGAALVMPATLSTITSTFPPERRVRAVGTWAGVSGASAVLGLLAAGLLLQQWSWRSIFVFNLTMGLIALVGTVRFIPESADRDAPKLDLVGALLSVAGLAVLVYSIIEAPTQGWISAATLIGLGVGVVVLLCFLGWELRHDDPLLDPRLFRLHGFSAGSLSITAQFFGFFGFVFLMVQYLQFVLGYSALTTALAIVPLAALMMPAARVLAPAAADRMGTGTTIAAGLLLIAAGFAVLAQLDPQSSYWLVLAGLLPLGLGMGLAMTPATNAITAALPTAKQGVASAMNDLSRELGAALGIAVLGSILQSAYRSTLTLPGVPDPAAEQARSSLAVAMHMGRPIATQAQSAFTDGMSAALLWGAGLVTAAAVAAFVTLRGRHRHG</sequence>
<evidence type="ECO:0000313" key="8">
    <source>
        <dbReference type="Proteomes" id="UP000250028"/>
    </source>
</evidence>
<keyword evidence="8" id="KW-1185">Reference proteome</keyword>
<dbReference type="RefSeq" id="WP_109686332.1">
    <property type="nucleotide sequence ID" value="NZ_QGDN01000001.1"/>
</dbReference>
<dbReference type="Proteomes" id="UP000250028">
    <property type="component" value="Unassembled WGS sequence"/>
</dbReference>
<dbReference type="GO" id="GO:0005886">
    <property type="term" value="C:plasma membrane"/>
    <property type="evidence" value="ECO:0007669"/>
    <property type="project" value="UniProtKB-SubCell"/>
</dbReference>
<evidence type="ECO:0000256" key="4">
    <source>
        <dbReference type="ARBA" id="ARBA00023136"/>
    </source>
</evidence>
<dbReference type="CDD" id="cd17321">
    <property type="entry name" value="MFS_MMR_MDR_like"/>
    <property type="match status" value="1"/>
</dbReference>
<dbReference type="InterPro" id="IPR011701">
    <property type="entry name" value="MFS"/>
</dbReference>
<feature type="transmembrane region" description="Helical" evidence="5">
    <location>
        <begin position="109"/>
        <end position="131"/>
    </location>
</feature>
<feature type="transmembrane region" description="Helical" evidence="5">
    <location>
        <begin position="53"/>
        <end position="73"/>
    </location>
</feature>
<dbReference type="EMBL" id="UESZ01000001">
    <property type="protein sequence ID" value="SSA35208.1"/>
    <property type="molecule type" value="Genomic_DNA"/>
</dbReference>
<feature type="transmembrane region" description="Helical" evidence="5">
    <location>
        <begin position="206"/>
        <end position="224"/>
    </location>
</feature>
<dbReference type="InterPro" id="IPR036259">
    <property type="entry name" value="MFS_trans_sf"/>
</dbReference>
<feature type="transmembrane region" description="Helical" evidence="5">
    <location>
        <begin position="230"/>
        <end position="253"/>
    </location>
</feature>
<dbReference type="Gene3D" id="1.20.1250.20">
    <property type="entry name" value="MFS general substrate transporter like domains"/>
    <property type="match status" value="1"/>
</dbReference>
<keyword evidence="4 5" id="KW-0472">Membrane</keyword>
<evidence type="ECO:0000256" key="5">
    <source>
        <dbReference type="SAM" id="Phobius"/>
    </source>
</evidence>
<feature type="transmembrane region" description="Helical" evidence="5">
    <location>
        <begin position="473"/>
        <end position="492"/>
    </location>
</feature>
<feature type="transmembrane region" description="Helical" evidence="5">
    <location>
        <begin position="274"/>
        <end position="297"/>
    </location>
</feature>
<gene>
    <name evidence="7" type="ORF">SAMN04489750_2558</name>
</gene>
<dbReference type="InterPro" id="IPR020846">
    <property type="entry name" value="MFS_dom"/>
</dbReference>
<dbReference type="PANTHER" id="PTHR42718">
    <property type="entry name" value="MAJOR FACILITATOR SUPERFAMILY MULTIDRUG TRANSPORTER MFSC"/>
    <property type="match status" value="1"/>
</dbReference>
<dbReference type="PROSITE" id="PS50850">
    <property type="entry name" value="MFS"/>
    <property type="match status" value="1"/>
</dbReference>
<proteinExistence type="predicted"/>
<dbReference type="GO" id="GO:0022857">
    <property type="term" value="F:transmembrane transporter activity"/>
    <property type="evidence" value="ECO:0007669"/>
    <property type="project" value="InterPro"/>
</dbReference>
<reference evidence="8" key="1">
    <citation type="submission" date="2016-10" db="EMBL/GenBank/DDBJ databases">
        <authorList>
            <person name="Varghese N."/>
            <person name="Submissions S."/>
        </authorList>
    </citation>
    <scope>NUCLEOTIDE SEQUENCE [LARGE SCALE GENOMIC DNA]</scope>
    <source>
        <strain evidence="8">DSM 22951</strain>
    </source>
</reference>
<feature type="transmembrane region" description="Helical" evidence="5">
    <location>
        <begin position="339"/>
        <end position="357"/>
    </location>
</feature>
<evidence type="ECO:0000256" key="2">
    <source>
        <dbReference type="ARBA" id="ARBA00022692"/>
    </source>
</evidence>
<evidence type="ECO:0000256" key="3">
    <source>
        <dbReference type="ARBA" id="ARBA00022989"/>
    </source>
</evidence>
<feature type="transmembrane region" description="Helical" evidence="5">
    <location>
        <begin position="171"/>
        <end position="194"/>
    </location>
</feature>
<dbReference type="Pfam" id="PF07690">
    <property type="entry name" value="MFS_1"/>
    <property type="match status" value="1"/>
</dbReference>
<keyword evidence="2 5" id="KW-0812">Transmembrane</keyword>
<feature type="transmembrane region" description="Helical" evidence="5">
    <location>
        <begin position="143"/>
        <end position="165"/>
    </location>
</feature>
<keyword evidence="3 5" id="KW-1133">Transmembrane helix</keyword>
<dbReference type="OrthoDB" id="7375466at2"/>
<evidence type="ECO:0000313" key="7">
    <source>
        <dbReference type="EMBL" id="SSA35208.1"/>
    </source>
</evidence>